<keyword evidence="1" id="KW-0812">Transmembrane</keyword>
<keyword evidence="1" id="KW-0472">Membrane</keyword>
<dbReference type="AlphaFoldDB" id="A0A9N8ZFU4"/>
<feature type="transmembrane region" description="Helical" evidence="1">
    <location>
        <begin position="21"/>
        <end position="42"/>
    </location>
</feature>
<dbReference type="OrthoDB" id="2387985at2759"/>
<evidence type="ECO:0000313" key="2">
    <source>
        <dbReference type="EMBL" id="CAG8491681.1"/>
    </source>
</evidence>
<feature type="transmembrane region" description="Helical" evidence="1">
    <location>
        <begin position="62"/>
        <end position="83"/>
    </location>
</feature>
<organism evidence="2 3">
    <name type="scientific">Ambispora leptoticha</name>
    <dbReference type="NCBI Taxonomy" id="144679"/>
    <lineage>
        <taxon>Eukaryota</taxon>
        <taxon>Fungi</taxon>
        <taxon>Fungi incertae sedis</taxon>
        <taxon>Mucoromycota</taxon>
        <taxon>Glomeromycotina</taxon>
        <taxon>Glomeromycetes</taxon>
        <taxon>Archaeosporales</taxon>
        <taxon>Ambisporaceae</taxon>
        <taxon>Ambispora</taxon>
    </lineage>
</organism>
<reference evidence="2" key="1">
    <citation type="submission" date="2021-06" db="EMBL/GenBank/DDBJ databases">
        <authorList>
            <person name="Kallberg Y."/>
            <person name="Tangrot J."/>
            <person name="Rosling A."/>
        </authorList>
    </citation>
    <scope>NUCLEOTIDE SEQUENCE</scope>
    <source>
        <strain evidence="2">FL130A</strain>
    </source>
</reference>
<keyword evidence="3" id="KW-1185">Reference proteome</keyword>
<accession>A0A9N8ZFU4</accession>
<evidence type="ECO:0000313" key="3">
    <source>
        <dbReference type="Proteomes" id="UP000789508"/>
    </source>
</evidence>
<name>A0A9N8ZFU4_9GLOM</name>
<protein>
    <submittedName>
        <fullName evidence="2">12804_t:CDS:1</fullName>
    </submittedName>
</protein>
<sequence>MTNLFFRYTPTSLTDWTPDHIRTIFTTLLIAELFHVLAHIKVLLSLDWIGGRYTALELWSRWYYFVMDLMSVVVSFVAVHLYLKNHCYDDAKIKMFYDATTVFVMGHFLLHLFYISGWFKGRREWLKENQLKAEKEKGNTKSVFLGAPYVEKVLIWSAADSWEAKKACEYHWRQTIGTSYDIFVHLVMIAWHGWVLLYL</sequence>
<comment type="caution">
    <text evidence="2">The sequence shown here is derived from an EMBL/GenBank/DDBJ whole genome shotgun (WGS) entry which is preliminary data.</text>
</comment>
<evidence type="ECO:0000256" key="1">
    <source>
        <dbReference type="SAM" id="Phobius"/>
    </source>
</evidence>
<feature type="transmembrane region" description="Helical" evidence="1">
    <location>
        <begin position="182"/>
        <end position="198"/>
    </location>
</feature>
<dbReference type="EMBL" id="CAJVPS010000513">
    <property type="protein sequence ID" value="CAG8491681.1"/>
    <property type="molecule type" value="Genomic_DNA"/>
</dbReference>
<keyword evidence="1" id="KW-1133">Transmembrane helix</keyword>
<gene>
    <name evidence="2" type="ORF">ALEPTO_LOCUS3021</name>
</gene>
<feature type="transmembrane region" description="Helical" evidence="1">
    <location>
        <begin position="95"/>
        <end position="119"/>
    </location>
</feature>
<proteinExistence type="predicted"/>
<dbReference type="Proteomes" id="UP000789508">
    <property type="component" value="Unassembled WGS sequence"/>
</dbReference>